<dbReference type="SUPFAM" id="SSF56601">
    <property type="entry name" value="beta-lactamase/transpeptidase-like"/>
    <property type="match status" value="1"/>
</dbReference>
<organism evidence="2 3">
    <name type="scientific">Alteromonas australica</name>
    <dbReference type="NCBI Taxonomy" id="589873"/>
    <lineage>
        <taxon>Bacteria</taxon>
        <taxon>Pseudomonadati</taxon>
        <taxon>Pseudomonadota</taxon>
        <taxon>Gammaproteobacteria</taxon>
        <taxon>Alteromonadales</taxon>
        <taxon>Alteromonadaceae</taxon>
        <taxon>Alteromonas/Salinimonas group</taxon>
        <taxon>Alteromonas</taxon>
    </lineage>
</organism>
<evidence type="ECO:0000313" key="2">
    <source>
        <dbReference type="EMBL" id="AIG00315.1"/>
    </source>
</evidence>
<evidence type="ECO:0000259" key="1">
    <source>
        <dbReference type="Pfam" id="PF00144"/>
    </source>
</evidence>
<gene>
    <name evidence="2" type="ORF">EP13_17405</name>
</gene>
<dbReference type="InterPro" id="IPR012338">
    <property type="entry name" value="Beta-lactam/transpept-like"/>
</dbReference>
<dbReference type="AlphaFoldDB" id="A0A075P0B2"/>
<dbReference type="RefSeq" id="WP_044058321.1">
    <property type="nucleotide sequence ID" value="NZ_CBCSKJ010000004.1"/>
</dbReference>
<dbReference type="Pfam" id="PF00144">
    <property type="entry name" value="Beta-lactamase"/>
    <property type="match status" value="1"/>
</dbReference>
<reference evidence="2 3" key="1">
    <citation type="submission" date="2014-06" db="EMBL/GenBank/DDBJ databases">
        <title>Genomes of Alteromonas australica, a world apart.</title>
        <authorList>
            <person name="Gonzaga A."/>
            <person name="Lopez-Perez M."/>
            <person name="Rodriguez-Valera F."/>
        </authorList>
    </citation>
    <scope>NUCLEOTIDE SEQUENCE [LARGE SCALE GENOMIC DNA]</scope>
    <source>
        <strain evidence="2 3">H 17</strain>
    </source>
</reference>
<sequence length="78" mass="8815">MTLLMSSAVSGNPFRIGNEDYLTVEEFHVLVKTLPLAHAPDIKWHYGNIGYVLLAILIDEVSGKTLRERLLTTMFKEP</sequence>
<protein>
    <recommendedName>
        <fullName evidence="1">Beta-lactamase-related domain-containing protein</fullName>
    </recommendedName>
</protein>
<dbReference type="EMBL" id="CP008849">
    <property type="protein sequence ID" value="AIG00315.1"/>
    <property type="molecule type" value="Genomic_DNA"/>
</dbReference>
<proteinExistence type="predicted"/>
<accession>A0A075P0B2</accession>
<name>A0A075P0B2_9ALTE</name>
<dbReference type="Gene3D" id="3.40.710.10">
    <property type="entry name" value="DD-peptidase/beta-lactamase superfamily"/>
    <property type="match status" value="1"/>
</dbReference>
<keyword evidence="3" id="KW-1185">Reference proteome</keyword>
<dbReference type="Proteomes" id="UP000056090">
    <property type="component" value="Chromosome"/>
</dbReference>
<dbReference type="KEGG" id="aal:EP13_17405"/>
<dbReference type="GeneID" id="78256658"/>
<dbReference type="InterPro" id="IPR001466">
    <property type="entry name" value="Beta-lactam-related"/>
</dbReference>
<evidence type="ECO:0000313" key="3">
    <source>
        <dbReference type="Proteomes" id="UP000056090"/>
    </source>
</evidence>
<feature type="domain" description="Beta-lactamase-related" evidence="1">
    <location>
        <begin position="19"/>
        <end position="74"/>
    </location>
</feature>